<protein>
    <submittedName>
        <fullName evidence="3">von Willebrand factor type A domain protein</fullName>
    </submittedName>
</protein>
<feature type="domain" description="VWFA" evidence="2">
    <location>
        <begin position="106"/>
        <end position="281"/>
    </location>
</feature>
<dbReference type="EMBL" id="FMSV02000109">
    <property type="protein sequence ID" value="SEH04783.1"/>
    <property type="molecule type" value="Genomic_DNA"/>
</dbReference>
<sequence length="324" mass="36155">MKNSVASIIFVLLITLLAPSQGIAAGATHMKFQKLAGFMKGNKYYLVVYSIDEETSYMNFATDMDGVHIRLKKRGGGDVVIQPDDMIINSLGLMMNARYKNTPMFRFNMVIDSSGSIDDRALHHVEDALTQFVDFLPAAFEGQVIKFSTNVSAPSEFTNNKDELKRWIKAPFQRENTALYDAIGSGVQALSNSGDKVPFKFSVVLTDGKDTASQDYKTPAQFINRIGPLSKNHNIPVFIVGVTNNVEETTLRKIAGAGYGLYRKVPNFQNLKKAFHFINNLIRETYVFTMPMPVSMSSVEKILIVKHRKSGSGKYDIIQDIDVQ</sequence>
<evidence type="ECO:0000313" key="3">
    <source>
        <dbReference type="EMBL" id="SEH04783.1"/>
    </source>
</evidence>
<dbReference type="SUPFAM" id="SSF53300">
    <property type="entry name" value="vWA-like"/>
    <property type="match status" value="1"/>
</dbReference>
<dbReference type="PROSITE" id="PS50234">
    <property type="entry name" value="VWFA"/>
    <property type="match status" value="1"/>
</dbReference>
<gene>
    <name evidence="3" type="ORF">MBHS_00635</name>
</gene>
<proteinExistence type="predicted"/>
<reference evidence="3 4" key="1">
    <citation type="submission" date="2016-10" db="EMBL/GenBank/DDBJ databases">
        <authorList>
            <person name="de Groot N.N."/>
        </authorList>
    </citation>
    <scope>NUCLEOTIDE SEQUENCE [LARGE SCALE GENOMIC DNA]</scope>
    <source>
        <strain evidence="3">MBHS1</strain>
    </source>
</reference>
<keyword evidence="1" id="KW-0732">Signal</keyword>
<dbReference type="CDD" id="cd00198">
    <property type="entry name" value="vWFA"/>
    <property type="match status" value="1"/>
</dbReference>
<evidence type="ECO:0000259" key="2">
    <source>
        <dbReference type="PROSITE" id="PS50234"/>
    </source>
</evidence>
<dbReference type="InterPro" id="IPR036465">
    <property type="entry name" value="vWFA_dom_sf"/>
</dbReference>
<keyword evidence="4" id="KW-1185">Reference proteome</keyword>
<dbReference type="AlphaFoldDB" id="A0A1H6F5E7"/>
<feature type="chain" id="PRO_5014757593" evidence="1">
    <location>
        <begin position="25"/>
        <end position="324"/>
    </location>
</feature>
<dbReference type="InterPro" id="IPR002035">
    <property type="entry name" value="VWF_A"/>
</dbReference>
<name>A0A1H6F5E7_9GAMM</name>
<dbReference type="RefSeq" id="WP_177428179.1">
    <property type="nucleotide sequence ID" value="NZ_FMSV02000109.1"/>
</dbReference>
<dbReference type="SMART" id="SM00327">
    <property type="entry name" value="VWA"/>
    <property type="match status" value="1"/>
</dbReference>
<evidence type="ECO:0000256" key="1">
    <source>
        <dbReference type="SAM" id="SignalP"/>
    </source>
</evidence>
<dbReference type="Proteomes" id="UP000236724">
    <property type="component" value="Unassembled WGS sequence"/>
</dbReference>
<accession>A0A1H6F5E7</accession>
<feature type="signal peptide" evidence="1">
    <location>
        <begin position="1"/>
        <end position="24"/>
    </location>
</feature>
<organism evidence="3 4">
    <name type="scientific">Candidatus Venteria ishoeyi</name>
    <dbReference type="NCBI Taxonomy" id="1899563"/>
    <lineage>
        <taxon>Bacteria</taxon>
        <taxon>Pseudomonadati</taxon>
        <taxon>Pseudomonadota</taxon>
        <taxon>Gammaproteobacteria</taxon>
        <taxon>Thiotrichales</taxon>
        <taxon>Thiotrichaceae</taxon>
        <taxon>Venteria</taxon>
    </lineage>
</organism>
<dbReference type="Pfam" id="PF00092">
    <property type="entry name" value="VWA"/>
    <property type="match status" value="1"/>
</dbReference>
<dbReference type="Gene3D" id="3.40.50.410">
    <property type="entry name" value="von Willebrand factor, type A domain"/>
    <property type="match status" value="1"/>
</dbReference>
<evidence type="ECO:0000313" key="4">
    <source>
        <dbReference type="Proteomes" id="UP000236724"/>
    </source>
</evidence>